<evidence type="ECO:0000313" key="2">
    <source>
        <dbReference type="Proteomes" id="UP000276133"/>
    </source>
</evidence>
<proteinExistence type="predicted"/>
<dbReference type="EMBL" id="REGN01001590">
    <property type="protein sequence ID" value="RNA33733.1"/>
    <property type="molecule type" value="Genomic_DNA"/>
</dbReference>
<dbReference type="Proteomes" id="UP000276133">
    <property type="component" value="Unassembled WGS sequence"/>
</dbReference>
<accession>A0A3M7SD35</accession>
<comment type="caution">
    <text evidence="1">The sequence shown here is derived from an EMBL/GenBank/DDBJ whole genome shotgun (WGS) entry which is preliminary data.</text>
</comment>
<sequence>MTVHAFKVKVMESQTDKLLERIIHKTAYVETVDSFVPDFSQHFHLKKIKPKSVNRENYLELTNNSEDEFSVDQMIEMAKKNTFPKKNFS</sequence>
<name>A0A3M7SD35_BRAPC</name>
<keyword evidence="2" id="KW-1185">Reference proteome</keyword>
<organism evidence="1 2">
    <name type="scientific">Brachionus plicatilis</name>
    <name type="common">Marine rotifer</name>
    <name type="synonym">Brachionus muelleri</name>
    <dbReference type="NCBI Taxonomy" id="10195"/>
    <lineage>
        <taxon>Eukaryota</taxon>
        <taxon>Metazoa</taxon>
        <taxon>Spiralia</taxon>
        <taxon>Gnathifera</taxon>
        <taxon>Rotifera</taxon>
        <taxon>Eurotatoria</taxon>
        <taxon>Monogononta</taxon>
        <taxon>Pseudotrocha</taxon>
        <taxon>Ploima</taxon>
        <taxon>Brachionidae</taxon>
        <taxon>Brachionus</taxon>
    </lineage>
</organism>
<dbReference type="AlphaFoldDB" id="A0A3M7SD35"/>
<gene>
    <name evidence="1" type="ORF">BpHYR1_040675</name>
</gene>
<reference evidence="1 2" key="1">
    <citation type="journal article" date="2018" name="Sci. Rep.">
        <title>Genomic signatures of local adaptation to the degree of environmental predictability in rotifers.</title>
        <authorList>
            <person name="Franch-Gras L."/>
            <person name="Hahn C."/>
            <person name="Garcia-Roger E.M."/>
            <person name="Carmona M.J."/>
            <person name="Serra M."/>
            <person name="Gomez A."/>
        </authorList>
    </citation>
    <scope>NUCLEOTIDE SEQUENCE [LARGE SCALE GENOMIC DNA]</scope>
    <source>
        <strain evidence="1">HYR1</strain>
    </source>
</reference>
<protein>
    <submittedName>
        <fullName evidence="1">Uncharacterized protein</fullName>
    </submittedName>
</protein>
<evidence type="ECO:0000313" key="1">
    <source>
        <dbReference type="EMBL" id="RNA33733.1"/>
    </source>
</evidence>